<feature type="domain" description="N-acetyltransferase" evidence="1">
    <location>
        <begin position="1"/>
        <end position="103"/>
    </location>
</feature>
<feature type="domain" description="N-acetyltransferase" evidence="2">
    <location>
        <begin position="6"/>
        <end position="94"/>
    </location>
</feature>
<dbReference type="Pfam" id="PF14542">
    <property type="entry name" value="Acetyltransf_CG"/>
    <property type="match status" value="1"/>
</dbReference>
<dbReference type="InterPro" id="IPR045057">
    <property type="entry name" value="Gcn5-rel_NAT"/>
</dbReference>
<gene>
    <name evidence="3" type="ORF">AWW66_10115</name>
</gene>
<accession>A0A136PUP2</accession>
<evidence type="ECO:0000259" key="1">
    <source>
        <dbReference type="PROSITE" id="PS51186"/>
    </source>
</evidence>
<dbReference type="OrthoDB" id="5405911at2"/>
<dbReference type="PROSITE" id="PS51186">
    <property type="entry name" value="GNAT"/>
    <property type="match status" value="1"/>
</dbReference>
<comment type="caution">
    <text evidence="3">The sequence shown here is derived from an EMBL/GenBank/DDBJ whole genome shotgun (WGS) entry which is preliminary data.</text>
</comment>
<dbReference type="CDD" id="cd04301">
    <property type="entry name" value="NAT_SF"/>
    <property type="match status" value="1"/>
</dbReference>
<evidence type="ECO:0000313" key="3">
    <source>
        <dbReference type="EMBL" id="KXK62093.1"/>
    </source>
</evidence>
<dbReference type="AlphaFoldDB" id="A0A136PUP2"/>
<dbReference type="SUPFAM" id="SSF55729">
    <property type="entry name" value="Acyl-CoA N-acyltransferases (Nat)"/>
    <property type="match status" value="1"/>
</dbReference>
<organism evidence="3 4">
    <name type="scientific">Micromonospora rosaria</name>
    <dbReference type="NCBI Taxonomy" id="47874"/>
    <lineage>
        <taxon>Bacteria</taxon>
        <taxon>Bacillati</taxon>
        <taxon>Actinomycetota</taxon>
        <taxon>Actinomycetes</taxon>
        <taxon>Micromonosporales</taxon>
        <taxon>Micromonosporaceae</taxon>
        <taxon>Micromonospora</taxon>
    </lineage>
</organism>
<protein>
    <submittedName>
        <fullName evidence="3">Uncharacterized protein</fullName>
    </submittedName>
</protein>
<dbReference type="PANTHER" id="PTHR31435:SF10">
    <property type="entry name" value="BSR4717 PROTEIN"/>
    <property type="match status" value="1"/>
</dbReference>
<name>A0A136PUP2_9ACTN</name>
<evidence type="ECO:0000259" key="2">
    <source>
        <dbReference type="PROSITE" id="PS51729"/>
    </source>
</evidence>
<dbReference type="PROSITE" id="PS51729">
    <property type="entry name" value="GNAT_YJDJ"/>
    <property type="match status" value="1"/>
</dbReference>
<dbReference type="Proteomes" id="UP000070620">
    <property type="component" value="Unassembled WGS sequence"/>
</dbReference>
<dbReference type="InterPro" id="IPR031165">
    <property type="entry name" value="GNAT_YJDJ"/>
</dbReference>
<keyword evidence="4" id="KW-1185">Reference proteome</keyword>
<dbReference type="Gene3D" id="3.40.630.30">
    <property type="match status" value="1"/>
</dbReference>
<reference evidence="3 4" key="1">
    <citation type="submission" date="2016-01" db="EMBL/GenBank/DDBJ databases">
        <title>Whole genome sequence and analysis of Micromonospora rosaria DSM 803, which can produce antibacterial substance rosamicin.</title>
        <authorList>
            <person name="Yang H."/>
            <person name="He X."/>
            <person name="Zhu D."/>
        </authorList>
    </citation>
    <scope>NUCLEOTIDE SEQUENCE [LARGE SCALE GENOMIC DNA]</scope>
    <source>
        <strain evidence="3 4">DSM 803</strain>
    </source>
</reference>
<dbReference type="InterPro" id="IPR016181">
    <property type="entry name" value="Acyl_CoA_acyltransferase"/>
</dbReference>
<evidence type="ECO:0000313" key="4">
    <source>
        <dbReference type="Proteomes" id="UP000070620"/>
    </source>
</evidence>
<proteinExistence type="predicted"/>
<dbReference type="GO" id="GO:0016747">
    <property type="term" value="F:acyltransferase activity, transferring groups other than amino-acyl groups"/>
    <property type="evidence" value="ECO:0007669"/>
    <property type="project" value="InterPro"/>
</dbReference>
<dbReference type="RefSeq" id="WP_067363214.1">
    <property type="nucleotide sequence ID" value="NZ_JBIUBN010000003.1"/>
</dbReference>
<dbReference type="PANTHER" id="PTHR31435">
    <property type="entry name" value="PROTEIN NATD1"/>
    <property type="match status" value="1"/>
</dbReference>
<sequence length="103" mass="11324">MEITVTDVSDEQRYEARIDGDLAGYASYLRGVGNVLVLTHTEILPGYEGRGVASTLIRGVLDDARHRQRKVVPVCPFVTRFLDRHGAEYGDLIHDASTGAPPE</sequence>
<dbReference type="InterPro" id="IPR000182">
    <property type="entry name" value="GNAT_dom"/>
</dbReference>
<dbReference type="EMBL" id="LRQV01000026">
    <property type="protein sequence ID" value="KXK62093.1"/>
    <property type="molecule type" value="Genomic_DNA"/>
</dbReference>